<comment type="caution">
    <text evidence="2">The sequence shown here is derived from an EMBL/GenBank/DDBJ whole genome shotgun (WGS) entry which is preliminary data.</text>
</comment>
<dbReference type="Pfam" id="PF01609">
    <property type="entry name" value="DDE_Tnp_1"/>
    <property type="match status" value="1"/>
</dbReference>
<dbReference type="PANTHER" id="PTHR33408:SF2">
    <property type="entry name" value="TRANSPOSASE DDE DOMAIN-CONTAINING PROTEIN"/>
    <property type="match status" value="1"/>
</dbReference>
<dbReference type="InterPro" id="IPR002559">
    <property type="entry name" value="Transposase_11"/>
</dbReference>
<dbReference type="EMBL" id="CATQJA010002532">
    <property type="protein sequence ID" value="CAJ0571104.1"/>
    <property type="molecule type" value="Genomic_DNA"/>
</dbReference>
<dbReference type="PANTHER" id="PTHR33408">
    <property type="entry name" value="TRANSPOSASE"/>
    <property type="match status" value="1"/>
</dbReference>
<proteinExistence type="predicted"/>
<organism evidence="2 3">
    <name type="scientific">Mesorhabditis spiculigera</name>
    <dbReference type="NCBI Taxonomy" id="96644"/>
    <lineage>
        <taxon>Eukaryota</taxon>
        <taxon>Metazoa</taxon>
        <taxon>Ecdysozoa</taxon>
        <taxon>Nematoda</taxon>
        <taxon>Chromadorea</taxon>
        <taxon>Rhabditida</taxon>
        <taxon>Rhabditina</taxon>
        <taxon>Rhabditomorpha</taxon>
        <taxon>Rhabditoidea</taxon>
        <taxon>Rhabditidae</taxon>
        <taxon>Mesorhabditinae</taxon>
        <taxon>Mesorhabditis</taxon>
    </lineage>
</organism>
<sequence>MATSGRGTGTVGYNVQTAVDDKHHLIIAHEVTNVGNDRTRLSNMANQASEEIGDESLTVVADRGYYKGLEILACEQASITTFVPKPLTSGSKAEGRFGKQDFIYIAASDEYRCPAGQLLTRRHSSMEDGMLLHCYYFSGCQFCLMQNQCTTGKMGSTHFVTKTLPRVSTEMSLHVLAYNLKRMMSIFGVAGLLEAIRA</sequence>
<accession>A0AA36G053</accession>
<reference evidence="2" key="1">
    <citation type="submission" date="2023-06" db="EMBL/GenBank/DDBJ databases">
        <authorList>
            <person name="Delattre M."/>
        </authorList>
    </citation>
    <scope>NUCLEOTIDE SEQUENCE</scope>
    <source>
        <strain evidence="2">AF72</strain>
    </source>
</reference>
<dbReference type="GO" id="GO:0006313">
    <property type="term" value="P:DNA transposition"/>
    <property type="evidence" value="ECO:0007669"/>
    <property type="project" value="InterPro"/>
</dbReference>
<dbReference type="Proteomes" id="UP001177023">
    <property type="component" value="Unassembled WGS sequence"/>
</dbReference>
<gene>
    <name evidence="2" type="ORF">MSPICULIGERA_LOCUS9528</name>
</gene>
<feature type="domain" description="Transposase IS4-like" evidence="1">
    <location>
        <begin position="6"/>
        <end position="72"/>
    </location>
</feature>
<dbReference type="GO" id="GO:0003677">
    <property type="term" value="F:DNA binding"/>
    <property type="evidence" value="ECO:0007669"/>
    <property type="project" value="InterPro"/>
</dbReference>
<name>A0AA36G053_9BILA</name>
<evidence type="ECO:0000313" key="2">
    <source>
        <dbReference type="EMBL" id="CAJ0571104.1"/>
    </source>
</evidence>
<keyword evidence="3" id="KW-1185">Reference proteome</keyword>
<feature type="non-terminal residue" evidence="2">
    <location>
        <position position="1"/>
    </location>
</feature>
<dbReference type="GO" id="GO:0004803">
    <property type="term" value="F:transposase activity"/>
    <property type="evidence" value="ECO:0007669"/>
    <property type="project" value="InterPro"/>
</dbReference>
<evidence type="ECO:0000313" key="3">
    <source>
        <dbReference type="Proteomes" id="UP001177023"/>
    </source>
</evidence>
<dbReference type="AlphaFoldDB" id="A0AA36G053"/>
<evidence type="ECO:0000259" key="1">
    <source>
        <dbReference type="Pfam" id="PF01609"/>
    </source>
</evidence>
<protein>
    <recommendedName>
        <fullName evidence="1">Transposase IS4-like domain-containing protein</fullName>
    </recommendedName>
</protein>